<dbReference type="Proteomes" id="UP001232992">
    <property type="component" value="Unassembled WGS sequence"/>
</dbReference>
<dbReference type="Pfam" id="PF11850">
    <property type="entry name" value="DUF3370"/>
    <property type="match status" value="1"/>
</dbReference>
<protein>
    <submittedName>
        <fullName evidence="2">DUF3370 domain-containing protein</fullName>
    </submittedName>
</protein>
<evidence type="ECO:0000313" key="2">
    <source>
        <dbReference type="EMBL" id="MDJ1181999.1"/>
    </source>
</evidence>
<keyword evidence="3" id="KW-1185">Reference proteome</keyword>
<evidence type="ECO:0000313" key="3">
    <source>
        <dbReference type="Proteomes" id="UP001232992"/>
    </source>
</evidence>
<dbReference type="InterPro" id="IPR021801">
    <property type="entry name" value="DUF3370"/>
</dbReference>
<reference evidence="2 3" key="1">
    <citation type="submission" date="2023-01" db="EMBL/GenBank/DDBJ databases">
        <title>Novel diversity within Roseofilum (Cyanobacteria; Desertifilaceae) from marine benthic mats with descriptions of four novel species.</title>
        <authorList>
            <person name="Wang Y."/>
            <person name="Berthold D.E."/>
            <person name="Hu J."/>
            <person name="Lefler F.W."/>
            <person name="Laughinghouse H.D. IV."/>
        </authorList>
    </citation>
    <scope>NUCLEOTIDE SEQUENCE [LARGE SCALE GENOMIC DNA]</scope>
    <source>
        <strain evidence="2 3">BLCC-M143</strain>
    </source>
</reference>
<feature type="compositionally biased region" description="Pro residues" evidence="1">
    <location>
        <begin position="25"/>
        <end position="60"/>
    </location>
</feature>
<comment type="caution">
    <text evidence="2">The sequence shown here is derived from an EMBL/GenBank/DDBJ whole genome shotgun (WGS) entry which is preliminary data.</text>
</comment>
<proteinExistence type="predicted"/>
<gene>
    <name evidence="2" type="ORF">PMH09_02215</name>
</gene>
<feature type="region of interest" description="Disordered" evidence="1">
    <location>
        <begin position="19"/>
        <end position="63"/>
    </location>
</feature>
<evidence type="ECO:0000256" key="1">
    <source>
        <dbReference type="SAM" id="MobiDB-lite"/>
    </source>
</evidence>
<sequence>MLPLVPFFVLAQIPINPPADITPIPINPAPRRSPAPTPSPAPAPQPVPTPTPPPLPPPERLTPLEQIPKLQPLPQFESLQPTEIRPLPGELDKVPVFNSNSPELVKTEGILLSTFPQQGMRSPQAHLNYPLEGRFDIFSHHISRARTRAEIRSFFQGILIYNPTDKPITLKVLEGASYLTRPDAIYVKLPPMVDNPLGTVFSGPGSRVTSDVLRRRRQGNWPDTMVIAPGEVKQLMNLPMPAGTVLPTSNGRSTLLRVHTDGPVHVANLAMLSPKNPDGTERVPTLDEWKRLLVNGTLSGPRDRRPTPLDRKSVRVPAQIIYGRVAGVSQGSQWEATLTDTPQSEDLTIAPPGRAIAYGLSLLHRGRLGTGQIQSAPMLVRYPDTAYYAHGNYGVEYNLTLPLHNNTDRTHKVTIALQTPLKDDATQGLLMFLEPPEDRIFFRGTVRVRHQTTERASTERYVHLVQQRGQQGETLLELTMQPGDRQQVQVDLIYPPDATPPQVLTVETQSSP</sequence>
<dbReference type="RefSeq" id="WP_283756648.1">
    <property type="nucleotide sequence ID" value="NZ_JAQOSQ010000001.1"/>
</dbReference>
<name>A0ABT7BTZ8_9CYAN</name>
<dbReference type="EMBL" id="JAQOSQ010000001">
    <property type="protein sequence ID" value="MDJ1181999.1"/>
    <property type="molecule type" value="Genomic_DNA"/>
</dbReference>
<accession>A0ABT7BTZ8</accession>
<organism evidence="2 3">
    <name type="scientific">Roseofilum casamattae BLCC-M143</name>
    <dbReference type="NCBI Taxonomy" id="3022442"/>
    <lineage>
        <taxon>Bacteria</taxon>
        <taxon>Bacillati</taxon>
        <taxon>Cyanobacteriota</taxon>
        <taxon>Cyanophyceae</taxon>
        <taxon>Desertifilales</taxon>
        <taxon>Desertifilaceae</taxon>
        <taxon>Roseofilum</taxon>
        <taxon>Roseofilum casamattae</taxon>
    </lineage>
</organism>